<comment type="similarity">
    <text evidence="2 9">Belongs to the Wnt family.</text>
</comment>
<comment type="caution">
    <text evidence="11">The sequence shown here is derived from an EMBL/GenBank/DDBJ whole genome shotgun (WGS) entry which is preliminary data.</text>
</comment>
<dbReference type="PANTHER" id="PTHR12027">
    <property type="entry name" value="WNT RELATED"/>
    <property type="match status" value="1"/>
</dbReference>
<keyword evidence="10" id="KW-0732">Signal</keyword>
<comment type="function">
    <text evidence="9">Ligand for members of the frizzled family of seven transmembrane receptors.</text>
</comment>
<dbReference type="PANTHER" id="PTHR12027:SF99">
    <property type="entry name" value="PROTEIN WNT"/>
    <property type="match status" value="1"/>
</dbReference>
<protein>
    <recommendedName>
        <fullName evidence="9">Protein Wnt</fullName>
    </recommendedName>
</protein>
<dbReference type="GO" id="GO:0005109">
    <property type="term" value="F:frizzled binding"/>
    <property type="evidence" value="ECO:0007669"/>
    <property type="project" value="TreeGrafter"/>
</dbReference>
<dbReference type="SMART" id="SM00097">
    <property type="entry name" value="WNT1"/>
    <property type="match status" value="1"/>
</dbReference>
<keyword evidence="6 9" id="KW-0879">Wnt signaling pathway</keyword>
<evidence type="ECO:0000256" key="2">
    <source>
        <dbReference type="ARBA" id="ARBA00005683"/>
    </source>
</evidence>
<feature type="chain" id="PRO_5043820811" description="Protein Wnt" evidence="10">
    <location>
        <begin position="21"/>
        <end position="354"/>
    </location>
</feature>
<dbReference type="InterPro" id="IPR009143">
    <property type="entry name" value="Wnt6"/>
</dbReference>
<gene>
    <name evidence="11" type="ORF">JTE90_010061</name>
</gene>
<evidence type="ECO:0000256" key="4">
    <source>
        <dbReference type="ARBA" id="ARBA00022525"/>
    </source>
</evidence>
<comment type="subcellular location">
    <subcellularLocation>
        <location evidence="1 9">Secreted</location>
        <location evidence="1 9">Extracellular space</location>
        <location evidence="1 9">Extracellular matrix</location>
    </subcellularLocation>
</comment>
<dbReference type="InterPro" id="IPR005817">
    <property type="entry name" value="Wnt"/>
</dbReference>
<dbReference type="EMBL" id="JAFNEN010000225">
    <property type="protein sequence ID" value="KAG8188968.1"/>
    <property type="molecule type" value="Genomic_DNA"/>
</dbReference>
<keyword evidence="12" id="KW-1185">Reference proteome</keyword>
<dbReference type="PROSITE" id="PS00246">
    <property type="entry name" value="WNT1"/>
    <property type="match status" value="1"/>
</dbReference>
<dbReference type="AlphaFoldDB" id="A0AAV6UZ77"/>
<dbReference type="Pfam" id="PF00110">
    <property type="entry name" value="wnt"/>
    <property type="match status" value="1"/>
</dbReference>
<keyword evidence="4" id="KW-0964">Secreted</keyword>
<dbReference type="GO" id="GO:0060070">
    <property type="term" value="P:canonical Wnt signaling pathway"/>
    <property type="evidence" value="ECO:0007669"/>
    <property type="project" value="TreeGrafter"/>
</dbReference>
<dbReference type="Gene3D" id="3.30.2460.20">
    <property type="match status" value="1"/>
</dbReference>
<organism evidence="11 12">
    <name type="scientific">Oedothorax gibbosus</name>
    <dbReference type="NCBI Taxonomy" id="931172"/>
    <lineage>
        <taxon>Eukaryota</taxon>
        <taxon>Metazoa</taxon>
        <taxon>Ecdysozoa</taxon>
        <taxon>Arthropoda</taxon>
        <taxon>Chelicerata</taxon>
        <taxon>Arachnida</taxon>
        <taxon>Araneae</taxon>
        <taxon>Araneomorphae</taxon>
        <taxon>Entelegynae</taxon>
        <taxon>Araneoidea</taxon>
        <taxon>Linyphiidae</taxon>
        <taxon>Erigoninae</taxon>
        <taxon>Oedothorax</taxon>
    </lineage>
</organism>
<dbReference type="GO" id="GO:0005615">
    <property type="term" value="C:extracellular space"/>
    <property type="evidence" value="ECO:0007669"/>
    <property type="project" value="TreeGrafter"/>
</dbReference>
<evidence type="ECO:0000313" key="12">
    <source>
        <dbReference type="Proteomes" id="UP000827092"/>
    </source>
</evidence>
<proteinExistence type="inferred from homology"/>
<dbReference type="InterPro" id="IPR043158">
    <property type="entry name" value="Wnt_C"/>
</dbReference>
<dbReference type="InterPro" id="IPR018161">
    <property type="entry name" value="Wnt_CS"/>
</dbReference>
<evidence type="ECO:0000256" key="10">
    <source>
        <dbReference type="SAM" id="SignalP"/>
    </source>
</evidence>
<dbReference type="GO" id="GO:0005125">
    <property type="term" value="F:cytokine activity"/>
    <property type="evidence" value="ECO:0007669"/>
    <property type="project" value="TreeGrafter"/>
</dbReference>
<evidence type="ECO:0000313" key="11">
    <source>
        <dbReference type="EMBL" id="KAG8188968.1"/>
    </source>
</evidence>
<evidence type="ECO:0000256" key="6">
    <source>
        <dbReference type="ARBA" id="ARBA00022687"/>
    </source>
</evidence>
<dbReference type="CDD" id="cd19338">
    <property type="entry name" value="Wnt_Wnt6"/>
    <property type="match status" value="1"/>
</dbReference>
<evidence type="ECO:0000256" key="8">
    <source>
        <dbReference type="ARBA" id="ARBA00023288"/>
    </source>
</evidence>
<dbReference type="GO" id="GO:0045165">
    <property type="term" value="P:cell fate commitment"/>
    <property type="evidence" value="ECO:0007669"/>
    <property type="project" value="TreeGrafter"/>
</dbReference>
<sequence>MTLAARGGYLLLLLLPLVRASWWLLGMPAAYQTSLELKPTTYQTYCRKLQYLGERQKELCGTSPNILQTVGRGAKMGIDECQHQFRMSRWNCTTFSNSSTVFGGIMDVRSREKAYIYAISAAGVAYSVTRACSKGELAECRCDEQVRKRDNGGRWKWGGCSDDIKFGARFSKDFVDSGENQQAPEGLMNVHNNEAGRRGLRSKMELVCKCHGVSGSCSMRVCWRRLKPFREIGDLLTSKFDGATLVKAVERRHKTKLRPVRKNVKRPSKKDLVFLDDSPDYCVRNETRIGVLGTKGRLCNDTSYGMDGCRLLCCGRGYQTVIREVEEKCQCKFVWCCKVHCEMCSFKKEEHYCN</sequence>
<keyword evidence="5" id="KW-0272">Extracellular matrix</keyword>
<evidence type="ECO:0000256" key="9">
    <source>
        <dbReference type="RuleBase" id="RU003500"/>
    </source>
</evidence>
<keyword evidence="7" id="KW-1015">Disulfide bond</keyword>
<dbReference type="FunFam" id="3.30.2460.20:FF:000001">
    <property type="entry name" value="Wnt homolog"/>
    <property type="match status" value="1"/>
</dbReference>
<keyword evidence="3 9" id="KW-0217">Developmental protein</keyword>
<evidence type="ECO:0000256" key="5">
    <source>
        <dbReference type="ARBA" id="ARBA00022530"/>
    </source>
</evidence>
<dbReference type="GO" id="GO:0007517">
    <property type="term" value="P:muscle organ development"/>
    <property type="evidence" value="ECO:0007669"/>
    <property type="project" value="UniProtKB-ARBA"/>
</dbReference>
<dbReference type="Proteomes" id="UP000827092">
    <property type="component" value="Unassembled WGS sequence"/>
</dbReference>
<evidence type="ECO:0000256" key="1">
    <source>
        <dbReference type="ARBA" id="ARBA00004498"/>
    </source>
</evidence>
<keyword evidence="8" id="KW-0449">Lipoprotein</keyword>
<name>A0AAV6UZ77_9ARAC</name>
<reference evidence="11 12" key="1">
    <citation type="journal article" date="2022" name="Nat. Ecol. Evol.">
        <title>A masculinizing supergene underlies an exaggerated male reproductive morph in a spider.</title>
        <authorList>
            <person name="Hendrickx F."/>
            <person name="De Corte Z."/>
            <person name="Sonet G."/>
            <person name="Van Belleghem S.M."/>
            <person name="Kostlbacher S."/>
            <person name="Vangestel C."/>
        </authorList>
    </citation>
    <scope>NUCLEOTIDE SEQUENCE [LARGE SCALE GENOMIC DNA]</scope>
    <source>
        <strain evidence="11">W744_W776</strain>
    </source>
</reference>
<feature type="signal peptide" evidence="10">
    <location>
        <begin position="1"/>
        <end position="20"/>
    </location>
</feature>
<dbReference type="GO" id="GO:0000902">
    <property type="term" value="P:cell morphogenesis"/>
    <property type="evidence" value="ECO:0007669"/>
    <property type="project" value="UniProtKB-ARBA"/>
</dbReference>
<dbReference type="PRINTS" id="PR01349">
    <property type="entry name" value="WNTPROTEIN"/>
</dbReference>
<accession>A0AAV6UZ77</accession>
<evidence type="ECO:0000256" key="7">
    <source>
        <dbReference type="ARBA" id="ARBA00023157"/>
    </source>
</evidence>
<dbReference type="GO" id="GO:0030182">
    <property type="term" value="P:neuron differentiation"/>
    <property type="evidence" value="ECO:0007669"/>
    <property type="project" value="TreeGrafter"/>
</dbReference>
<evidence type="ECO:0000256" key="3">
    <source>
        <dbReference type="ARBA" id="ARBA00022473"/>
    </source>
</evidence>